<dbReference type="InterPro" id="IPR004613">
    <property type="entry name" value="RNase_J"/>
</dbReference>
<feature type="binding site" evidence="12">
    <location>
        <position position="182"/>
    </location>
    <ligand>
        <name>Zn(2+)</name>
        <dbReference type="ChEBI" id="CHEBI:29105"/>
        <label>1</label>
        <note>catalytic</note>
    </ligand>
</feature>
<dbReference type="GO" id="GO:0008270">
    <property type="term" value="F:zinc ion binding"/>
    <property type="evidence" value="ECO:0007669"/>
    <property type="project" value="InterPro"/>
</dbReference>
<dbReference type="InterPro" id="IPR042173">
    <property type="entry name" value="RNase_J_2"/>
</dbReference>
<evidence type="ECO:0000256" key="6">
    <source>
        <dbReference type="ARBA" id="ARBA00022833"/>
    </source>
</evidence>
<dbReference type="RefSeq" id="WP_025734099.1">
    <property type="nucleotide sequence ID" value="NZ_CP024963.1"/>
</dbReference>
<reference evidence="17" key="3">
    <citation type="submission" date="2018-02" db="EMBL/GenBank/DDBJ databases">
        <title>Firefly genomes illuminate parallel origins of bioluminescence in beetles.</title>
        <authorList>
            <person name="Fallon T.R."/>
            <person name="Lower S.E.S."/>
            <person name="Behringer M."/>
            <person name="Weng J.-K."/>
        </authorList>
    </citation>
    <scope>NUCLEOTIDE SEQUENCE [LARGE SCALE GENOMIC DNA]</scope>
</reference>
<evidence type="ECO:0000256" key="8">
    <source>
        <dbReference type="ARBA" id="ARBA00022884"/>
    </source>
</evidence>
<dbReference type="NCBIfam" id="TIGR00649">
    <property type="entry name" value="MG423"/>
    <property type="match status" value="1"/>
</dbReference>
<sequence>MKENDIKINIPVNKEVLEKEVLEASDIKPFVFKQKEIKRHYQNTKIPTKVFALGGLEEIGKNTYAIEYDQEIILIDAGVKFPDATMLGVSAVIPDYSYLKENESKIKALFITHGHEDHIGGIHYLVQQVKIPVIFAPSLAAALIRDRLKEYKITDKTVVKEYLSDDVWKSANFRVTFAALNHSIPDAFGILVETPNGNIFSTGDYKFDWSPLGHYAELNKLAAMGDKGIELLLSDSTNAEVEGYTPGERSIIDNIDKLFLKAKGRIFITTFASNVHRIQYIIETAKKYNRKILILGRSVERIIKIIREMGHLKINDKQFIKVNDIGKYQPNEIMIISTGSQGEPMAALSRIANGKHLQISVIPGDTIIFSSSPIPGNKADVERLINKLTRVGAKVIESNSSNKIHTSGHASQEEQKLLFSLLRPHYFMPMHGEFRMLKKHVETAESVNLLPGHGFVLANGDQLELLRGKAQIGKRIDADAIYVDGKDMTGQASNVIRERDILSSDGLIAVVVSIDSQTNKLLSQPKIISRGSFYVRESGNIIGESINIVTNAMLEVLNSSKPTFGAMKQAIKASLSPYIFKTKKRNPLIIPVILNQKSKIPQNPKK</sequence>
<dbReference type="Pfam" id="PF00753">
    <property type="entry name" value="Lactamase_B"/>
    <property type="match status" value="1"/>
</dbReference>
<feature type="binding site" evidence="12">
    <location>
        <position position="117"/>
    </location>
    <ligand>
        <name>Zn(2+)</name>
        <dbReference type="ChEBI" id="CHEBI:29105"/>
        <label>1</label>
        <note>catalytic</note>
    </ligand>
</feature>
<dbReference type="OrthoDB" id="9758375at2"/>
<dbReference type="Proteomes" id="UP000239250">
    <property type="component" value="Chromosome"/>
</dbReference>
<keyword evidence="2 9" id="KW-0540">Nuclease</keyword>
<dbReference type="PANTHER" id="PTHR43694:SF1">
    <property type="entry name" value="RIBONUCLEASE J"/>
    <property type="match status" value="1"/>
</dbReference>
<keyword evidence="9" id="KW-0698">rRNA processing</keyword>
<dbReference type="EC" id="3.1.-.-" evidence="9"/>
<keyword evidence="16" id="KW-1185">Reference proteome</keyword>
<feature type="binding site" evidence="12">
    <location>
        <position position="113"/>
    </location>
    <ligand>
        <name>Zn(2+)</name>
        <dbReference type="ChEBI" id="CHEBI:29105"/>
        <label>1</label>
        <note>catalytic</note>
    </ligand>
</feature>
<dbReference type="Pfam" id="PF07521">
    <property type="entry name" value="RMMBL"/>
    <property type="match status" value="1"/>
</dbReference>
<feature type="active site" description="Proton acceptor" evidence="10">
    <location>
        <position position="409"/>
    </location>
</feature>
<keyword evidence="6 12" id="KW-0862">Zinc</keyword>
<evidence type="ECO:0000313" key="16">
    <source>
        <dbReference type="Proteomes" id="UP000232063"/>
    </source>
</evidence>
<accession>A0A2K8NWF6</accession>
<dbReference type="InterPro" id="IPR036866">
    <property type="entry name" value="RibonucZ/Hydroxyglut_hydro"/>
</dbReference>
<evidence type="ECO:0000256" key="7">
    <source>
        <dbReference type="ARBA" id="ARBA00022839"/>
    </source>
</evidence>
<dbReference type="HAMAP" id="MF_01491">
    <property type="entry name" value="RNase_J_bact"/>
    <property type="match status" value="1"/>
</dbReference>
<evidence type="ECO:0000259" key="13">
    <source>
        <dbReference type="SMART" id="SM00849"/>
    </source>
</evidence>
<feature type="binding site" evidence="12">
    <location>
        <position position="484"/>
    </location>
    <ligand>
        <name>Ca(2+)</name>
        <dbReference type="ChEBI" id="CHEBI:29108"/>
    </ligand>
</feature>
<dbReference type="InterPro" id="IPR055132">
    <property type="entry name" value="RNase_J_b_CASP"/>
</dbReference>
<feature type="binding site" evidence="12">
    <location>
        <position position="204"/>
    </location>
    <ligand>
        <name>Zn(2+)</name>
        <dbReference type="ChEBI" id="CHEBI:29105"/>
        <label>1</label>
        <note>catalytic</note>
    </ligand>
</feature>
<gene>
    <name evidence="9 14" type="primary">rnj</name>
    <name evidence="15" type="ORF">C5T88_04150</name>
    <name evidence="14" type="ORF">ELUMI_v1c03460</name>
</gene>
<evidence type="ECO:0000256" key="2">
    <source>
        <dbReference type="ARBA" id="ARBA00022722"/>
    </source>
</evidence>
<evidence type="ECO:0000256" key="11">
    <source>
        <dbReference type="PIRSR" id="PIRSR004803-2"/>
    </source>
</evidence>
<proteinExistence type="inferred from homology"/>
<evidence type="ECO:0000256" key="9">
    <source>
        <dbReference type="HAMAP-Rule" id="MF_01491"/>
    </source>
</evidence>
<keyword evidence="3 12" id="KW-0479">Metal-binding</keyword>
<keyword evidence="12" id="KW-0106">Calcium</keyword>
<evidence type="ECO:0000256" key="4">
    <source>
        <dbReference type="ARBA" id="ARBA00022759"/>
    </source>
</evidence>
<keyword evidence="7 9" id="KW-0269">Exonuclease</keyword>
<dbReference type="SUPFAM" id="SSF56281">
    <property type="entry name" value="Metallo-hydrolase/oxidoreductase"/>
    <property type="match status" value="1"/>
</dbReference>
<dbReference type="GO" id="GO:0004521">
    <property type="term" value="F:RNA endonuclease activity"/>
    <property type="evidence" value="ECO:0007669"/>
    <property type="project" value="UniProtKB-UniRule"/>
</dbReference>
<evidence type="ECO:0000256" key="5">
    <source>
        <dbReference type="ARBA" id="ARBA00022801"/>
    </source>
</evidence>
<dbReference type="InterPro" id="IPR001587">
    <property type="entry name" value="RNase_J_CS"/>
</dbReference>
<dbReference type="PROSITE" id="PS01292">
    <property type="entry name" value="UPF0036"/>
    <property type="match status" value="1"/>
</dbReference>
<dbReference type="GO" id="GO:0003723">
    <property type="term" value="F:RNA binding"/>
    <property type="evidence" value="ECO:0007669"/>
    <property type="project" value="UniProtKB-UniRule"/>
</dbReference>
<dbReference type="CDD" id="cd07714">
    <property type="entry name" value="RNaseJ_MBL-fold"/>
    <property type="match status" value="1"/>
</dbReference>
<evidence type="ECO:0000256" key="10">
    <source>
        <dbReference type="PIRSR" id="PIRSR004803-1"/>
    </source>
</evidence>
<dbReference type="InterPro" id="IPR041636">
    <property type="entry name" value="RNase_J_C"/>
</dbReference>
<comment type="subcellular location">
    <subcellularLocation>
        <location evidence="9">Cytoplasm</location>
    </subcellularLocation>
</comment>
<comment type="cofactor">
    <cofactor evidence="12">
        <name>Ca(2+)</name>
        <dbReference type="ChEBI" id="CHEBI:29108"/>
    </cofactor>
    <text evidence="12">Binds 1 Ca(2+) cation per subunit. Seen in 1 crystal structure, it is not clear if it is physiologically important.</text>
</comment>
<evidence type="ECO:0000313" key="17">
    <source>
        <dbReference type="Proteomes" id="UP000239250"/>
    </source>
</evidence>
<dbReference type="EMBL" id="CP027019">
    <property type="protein sequence ID" value="AVP49736.1"/>
    <property type="molecule type" value="Genomic_DNA"/>
</dbReference>
<evidence type="ECO:0000313" key="15">
    <source>
        <dbReference type="EMBL" id="AVP49736.1"/>
    </source>
</evidence>
<dbReference type="Pfam" id="PF17770">
    <property type="entry name" value="RNase_J_C"/>
    <property type="match status" value="1"/>
</dbReference>
<dbReference type="GO" id="GO:0004534">
    <property type="term" value="F:5'-3' RNA exonuclease activity"/>
    <property type="evidence" value="ECO:0007669"/>
    <property type="project" value="UniProtKB-UniRule"/>
</dbReference>
<keyword evidence="1 9" id="KW-0963">Cytoplasm</keyword>
<evidence type="ECO:0000256" key="12">
    <source>
        <dbReference type="PIRSR" id="PIRSR004803-3"/>
    </source>
</evidence>
<dbReference type="SMART" id="SM00849">
    <property type="entry name" value="Lactamase_B"/>
    <property type="match status" value="1"/>
</dbReference>
<protein>
    <recommendedName>
        <fullName evidence="9">Ribonuclease J</fullName>
        <shortName evidence="9">RNase J</shortName>
        <ecNumber evidence="9">3.1.-.-</ecNumber>
    </recommendedName>
</protein>
<dbReference type="PIRSF" id="PIRSF004803">
    <property type="entry name" value="RnjA"/>
    <property type="match status" value="1"/>
</dbReference>
<feature type="active site" description="Proton donor" evidence="10">
    <location>
        <position position="235"/>
    </location>
</feature>
<dbReference type="GO" id="GO:0006364">
    <property type="term" value="P:rRNA processing"/>
    <property type="evidence" value="ECO:0007669"/>
    <property type="project" value="UniProtKB-UniRule"/>
</dbReference>
<comment type="similarity">
    <text evidence="9">Belongs to the metallo-beta-lactamase superfamily. RNA-metabolizing metallo-beta-lactamase-like family. Bacterial RNase J subfamily.</text>
</comment>
<dbReference type="AlphaFoldDB" id="A0A2K8NWF6"/>
<dbReference type="EMBL" id="CP024963">
    <property type="protein sequence ID" value="ATZ17071.1"/>
    <property type="molecule type" value="Genomic_DNA"/>
</dbReference>
<evidence type="ECO:0000313" key="14">
    <source>
        <dbReference type="EMBL" id="ATZ17071.1"/>
    </source>
</evidence>
<comment type="subunit">
    <text evidence="9">Homodimer, may be a subunit of the RNA degradosome.</text>
</comment>
<feature type="binding site" evidence="12">
    <location>
        <position position="431"/>
    </location>
    <ligand>
        <name>Zn(2+)</name>
        <dbReference type="ChEBI" id="CHEBI:29105"/>
        <label>1</label>
        <note>catalytic</note>
    </ligand>
</feature>
<keyword evidence="5 9" id="KW-0378">Hydrolase</keyword>
<comment type="function">
    <text evidence="9">An RNase that has 5'-3' exonuclease and possibly endonuclease activity. Involved in maturation of rRNA and in some organisms also mRNA maturation and/or decay.</text>
</comment>
<dbReference type="KEGG" id="elj:ELUMI_v1c03460"/>
<dbReference type="GO" id="GO:0005737">
    <property type="term" value="C:cytoplasm"/>
    <property type="evidence" value="ECO:0007669"/>
    <property type="project" value="UniProtKB-SubCell"/>
</dbReference>
<evidence type="ECO:0000256" key="1">
    <source>
        <dbReference type="ARBA" id="ARBA00022490"/>
    </source>
</evidence>
<dbReference type="Gene3D" id="3.10.20.580">
    <property type="match status" value="1"/>
</dbReference>
<dbReference type="Gene3D" id="3.40.50.10710">
    <property type="entry name" value="Metallo-hydrolase/oxidoreductase"/>
    <property type="match status" value="1"/>
</dbReference>
<reference evidence="14 16" key="1">
    <citation type="submission" date="2017-11" db="EMBL/GenBank/DDBJ databases">
        <title>Genome sequence of Entomoplasma luminosum PIMN-1 (ATCC 49195).</title>
        <authorList>
            <person name="Lo W.-S."/>
            <person name="Gasparich G.E."/>
            <person name="Kuo C.-H."/>
        </authorList>
    </citation>
    <scope>NUCLEOTIDE SEQUENCE [LARGE SCALE GENOMIC DNA]</scope>
    <source>
        <strain evidence="14 16">PIMN-1</strain>
    </source>
</reference>
<keyword evidence="8 9" id="KW-0694">RNA-binding</keyword>
<feature type="binding site" evidence="12">
    <location>
        <position position="88"/>
    </location>
    <ligand>
        <name>Ca(2+)</name>
        <dbReference type="ChEBI" id="CHEBI:29108"/>
    </ligand>
</feature>
<dbReference type="InterPro" id="IPR011108">
    <property type="entry name" value="RMMBL"/>
</dbReference>
<dbReference type="InterPro" id="IPR001279">
    <property type="entry name" value="Metallo-B-lactamas"/>
</dbReference>
<dbReference type="InterPro" id="IPR030854">
    <property type="entry name" value="RNase_J_bac"/>
</dbReference>
<dbReference type="Proteomes" id="UP000232063">
    <property type="component" value="Chromosome"/>
</dbReference>
<name>A0A2K8NWF6_9MOLU</name>
<feature type="binding site" evidence="9 11">
    <location>
        <begin position="405"/>
        <end position="409"/>
    </location>
    <ligand>
        <name>substrate</name>
    </ligand>
</feature>
<keyword evidence="4 9" id="KW-0255">Endonuclease</keyword>
<feature type="binding site" evidence="12">
    <location>
        <position position="115"/>
    </location>
    <ligand>
        <name>Zn(2+)</name>
        <dbReference type="ChEBI" id="CHEBI:29105"/>
        <label>1</label>
        <note>catalytic</note>
    </ligand>
</feature>
<dbReference type="PANTHER" id="PTHR43694">
    <property type="entry name" value="RIBONUCLEASE J"/>
    <property type="match status" value="1"/>
</dbReference>
<comment type="cofactor">
    <cofactor evidence="12">
        <name>Zn(2+)</name>
        <dbReference type="ChEBI" id="CHEBI:29105"/>
    </cofactor>
    <text evidence="12">Binds 2 Zn(2+) ions per subunit. It is not clear if Zn(2+) or Mg(2+) is physiologically important.</text>
</comment>
<feature type="binding site" evidence="12">
    <location>
        <position position="118"/>
    </location>
    <ligand>
        <name>Zn(2+)</name>
        <dbReference type="ChEBI" id="CHEBI:29105"/>
        <label>1</label>
        <note>catalytic</note>
    </ligand>
</feature>
<feature type="binding site" evidence="11">
    <location>
        <begin position="272"/>
        <end position="274"/>
    </location>
    <ligand>
        <name>substrate</name>
    </ligand>
</feature>
<feature type="domain" description="Metallo-beta-lactamase" evidence="13">
    <location>
        <begin position="60"/>
        <end position="236"/>
    </location>
</feature>
<dbReference type="Pfam" id="PF22505">
    <property type="entry name" value="RNase_J_b_CASP"/>
    <property type="match status" value="1"/>
</dbReference>
<evidence type="ECO:0000256" key="3">
    <source>
        <dbReference type="ARBA" id="ARBA00022723"/>
    </source>
</evidence>
<organism evidence="14 16">
    <name type="scientific">Williamsoniiplasma luminosum</name>
    <dbReference type="NCBI Taxonomy" id="214888"/>
    <lineage>
        <taxon>Bacteria</taxon>
        <taxon>Bacillati</taxon>
        <taxon>Mycoplasmatota</taxon>
        <taxon>Mollicutes</taxon>
        <taxon>Entomoplasmatales</taxon>
        <taxon>Williamsoniiplasma</taxon>
    </lineage>
</organism>
<reference evidence="15" key="2">
    <citation type="journal article" date="2018" name="Elife">
        <title>Firefly genomes illuminate parallel origins of bioluminescence in beetles.</title>
        <authorList>
            <person name="Fallon T.R."/>
            <person name="Lower S.E."/>
            <person name="Chang C.H."/>
            <person name="Bessho-Uehara M."/>
            <person name="Martin G.J."/>
            <person name="Bewick A.J."/>
            <person name="Behringer M."/>
            <person name="Debat H.J."/>
            <person name="Wong I."/>
            <person name="Day J.C."/>
            <person name="Suvorov A."/>
            <person name="Silva C.J."/>
            <person name="Stanger-Hall K.F."/>
            <person name="Hall D.W."/>
            <person name="Schmitz R.J."/>
            <person name="Nelson D.R."/>
            <person name="Lewis S.M."/>
            <person name="Shigenobu S."/>
            <person name="Bybee S.M."/>
            <person name="Larracuente A.M."/>
            <person name="Oba Y."/>
            <person name="Weng J.K."/>
        </authorList>
    </citation>
    <scope>NUCLEOTIDE SEQUENCE</scope>
    <source>
        <strain evidence="15">NJ-2016</strain>
    </source>
</reference>
<dbReference type="Gene3D" id="3.60.15.10">
    <property type="entry name" value="Ribonuclease Z/Hydroxyacylglutathione hydrolase-like"/>
    <property type="match status" value="1"/>
</dbReference>